<dbReference type="PANTHER" id="PTHR46193">
    <property type="entry name" value="6-PHOSPHOGLUCONATE PHOSPHATASE"/>
    <property type="match status" value="1"/>
</dbReference>
<dbReference type="CDD" id="cd07526">
    <property type="entry name" value="HAD_BPGM_like"/>
    <property type="match status" value="1"/>
</dbReference>
<dbReference type="Pfam" id="PF00702">
    <property type="entry name" value="Hydrolase"/>
    <property type="match status" value="1"/>
</dbReference>
<protein>
    <submittedName>
        <fullName evidence="5">Haloacid dehalogenase superfamily, subfamily IA, variant 3 with third motif having DD or ED</fullName>
    </submittedName>
</protein>
<dbReference type="AlphaFoldDB" id="A0A1G4THM9"/>
<dbReference type="GO" id="GO:0003824">
    <property type="term" value="F:catalytic activity"/>
    <property type="evidence" value="ECO:0007669"/>
    <property type="project" value="UniProtKB-ARBA"/>
</dbReference>
<evidence type="ECO:0000256" key="3">
    <source>
        <dbReference type="ARBA" id="ARBA00022723"/>
    </source>
</evidence>
<dbReference type="SFLD" id="SFLDS00003">
    <property type="entry name" value="Haloacid_Dehalogenase"/>
    <property type="match status" value="1"/>
</dbReference>
<gene>
    <name evidence="5" type="ORF">SAMN05660859_2978</name>
</gene>
<keyword evidence="4" id="KW-0460">Magnesium</keyword>
<dbReference type="Proteomes" id="UP000198889">
    <property type="component" value="Unassembled WGS sequence"/>
</dbReference>
<dbReference type="SUPFAM" id="SSF56784">
    <property type="entry name" value="HAD-like"/>
    <property type="match status" value="1"/>
</dbReference>
<dbReference type="Gene3D" id="1.10.150.240">
    <property type="entry name" value="Putative phosphatase, domain 2"/>
    <property type="match status" value="1"/>
</dbReference>
<reference evidence="6" key="1">
    <citation type="submission" date="2016-10" db="EMBL/GenBank/DDBJ databases">
        <authorList>
            <person name="Varghese N."/>
            <person name="Submissions S."/>
        </authorList>
    </citation>
    <scope>NUCLEOTIDE SEQUENCE [LARGE SCALE GENOMIC DNA]</scope>
    <source>
        <strain evidence="6">CGMCC 1.1761</strain>
    </source>
</reference>
<organism evidence="5 6">
    <name type="scientific">Ancylobacter rudongensis</name>
    <dbReference type="NCBI Taxonomy" id="177413"/>
    <lineage>
        <taxon>Bacteria</taxon>
        <taxon>Pseudomonadati</taxon>
        <taxon>Pseudomonadota</taxon>
        <taxon>Alphaproteobacteria</taxon>
        <taxon>Hyphomicrobiales</taxon>
        <taxon>Xanthobacteraceae</taxon>
        <taxon>Ancylobacter</taxon>
    </lineage>
</organism>
<sequence>MRPGLLIFDCDGVLIDSEMLAASALINELACHGVAVDMDFVARHFIGRAHTVIRTEVRARFGRELPASFEDDYRSRLLAGFEAGLAPMEGALEALAALTVPFCLATSSSPPRLAASLRIAGLAELFAGRAFTASQVARGKPAPDLFLYAASQMGVDPAACVVVEDSAAGIAAGLAAGMEVWHFVGGAHFAGMDMPLPADVSPHRRFAGFSEIRAAMPTLFHAPPDIADPT</sequence>
<keyword evidence="3" id="KW-0479">Metal-binding</keyword>
<dbReference type="PANTHER" id="PTHR46193:SF10">
    <property type="entry name" value="6-PHOSPHOGLUCONATE PHOSPHATASE"/>
    <property type="match status" value="1"/>
</dbReference>
<dbReference type="NCBIfam" id="TIGR01509">
    <property type="entry name" value="HAD-SF-IA-v3"/>
    <property type="match status" value="1"/>
</dbReference>
<accession>A0A1G4THM9</accession>
<dbReference type="InterPro" id="IPR006439">
    <property type="entry name" value="HAD-SF_hydro_IA"/>
</dbReference>
<dbReference type="EMBL" id="FMTP01000004">
    <property type="protein sequence ID" value="SCW80794.1"/>
    <property type="molecule type" value="Genomic_DNA"/>
</dbReference>
<dbReference type="RefSeq" id="WP_091441075.1">
    <property type="nucleotide sequence ID" value="NZ_FMTP01000004.1"/>
</dbReference>
<proteinExistence type="inferred from homology"/>
<dbReference type="Gene3D" id="3.40.50.1000">
    <property type="entry name" value="HAD superfamily/HAD-like"/>
    <property type="match status" value="1"/>
</dbReference>
<evidence type="ECO:0000256" key="2">
    <source>
        <dbReference type="ARBA" id="ARBA00006171"/>
    </source>
</evidence>
<evidence type="ECO:0000256" key="4">
    <source>
        <dbReference type="ARBA" id="ARBA00022842"/>
    </source>
</evidence>
<dbReference type="InterPro" id="IPR023214">
    <property type="entry name" value="HAD_sf"/>
</dbReference>
<evidence type="ECO:0000256" key="1">
    <source>
        <dbReference type="ARBA" id="ARBA00001946"/>
    </source>
</evidence>
<comment type="similarity">
    <text evidence="2">Belongs to the HAD-like hydrolase superfamily. CbbY/CbbZ/Gph/YieH family.</text>
</comment>
<name>A0A1G4THM9_9HYPH</name>
<evidence type="ECO:0000313" key="6">
    <source>
        <dbReference type="Proteomes" id="UP000198889"/>
    </source>
</evidence>
<keyword evidence="6" id="KW-1185">Reference proteome</keyword>
<dbReference type="SFLD" id="SFLDG01129">
    <property type="entry name" value="C1.5:_HAD__Beta-PGM__Phosphata"/>
    <property type="match status" value="1"/>
</dbReference>
<dbReference type="InterPro" id="IPR023198">
    <property type="entry name" value="PGP-like_dom2"/>
</dbReference>
<dbReference type="InterPro" id="IPR036412">
    <property type="entry name" value="HAD-like_sf"/>
</dbReference>
<evidence type="ECO:0000313" key="5">
    <source>
        <dbReference type="EMBL" id="SCW80794.1"/>
    </source>
</evidence>
<dbReference type="STRING" id="177413.SAMN05660859_2978"/>
<dbReference type="InterPro" id="IPR051600">
    <property type="entry name" value="Beta-PGM-like"/>
</dbReference>
<dbReference type="GO" id="GO:0046872">
    <property type="term" value="F:metal ion binding"/>
    <property type="evidence" value="ECO:0007669"/>
    <property type="project" value="UniProtKB-KW"/>
</dbReference>
<comment type="cofactor">
    <cofactor evidence="1">
        <name>Mg(2+)</name>
        <dbReference type="ChEBI" id="CHEBI:18420"/>
    </cofactor>
</comment>